<dbReference type="GO" id="GO:0071555">
    <property type="term" value="P:cell wall organization"/>
    <property type="evidence" value="ECO:0007669"/>
    <property type="project" value="TreeGrafter"/>
</dbReference>
<protein>
    <submittedName>
        <fullName evidence="7">Penicillin-binding protein, transpeptidase domain protein</fullName>
    </submittedName>
</protein>
<dbReference type="STRING" id="45851.BHV86_07410"/>
<dbReference type="Proteomes" id="UP000006238">
    <property type="component" value="Unassembled WGS sequence"/>
</dbReference>
<keyword evidence="3" id="KW-0472">Membrane</keyword>
<evidence type="ECO:0000313" key="7">
    <source>
        <dbReference type="EMBL" id="EFF69421.1"/>
    </source>
</evidence>
<feature type="domain" description="Penicillin-binding protein transpeptidase" evidence="5">
    <location>
        <begin position="265"/>
        <end position="588"/>
    </location>
</feature>
<dbReference type="Gene3D" id="3.40.710.10">
    <property type="entry name" value="DD-peptidase/beta-lactamase superfamily"/>
    <property type="match status" value="1"/>
</dbReference>
<dbReference type="InterPro" id="IPR036138">
    <property type="entry name" value="PBP_dimer_sf"/>
</dbReference>
<keyword evidence="8" id="KW-1185">Reference proteome</keyword>
<dbReference type="AlphaFoldDB" id="D4RWY1"/>
<reference evidence="7 8" key="1">
    <citation type="submission" date="2010-02" db="EMBL/GenBank/DDBJ databases">
        <authorList>
            <person name="Weinstock G."/>
            <person name="Sodergren E."/>
            <person name="Clifton S."/>
            <person name="Fulton L."/>
            <person name="Fulton B."/>
            <person name="Courtney L."/>
            <person name="Fronick C."/>
            <person name="Harrison M."/>
            <person name="Strong C."/>
            <person name="Farmer C."/>
            <person name="Delahaunty K."/>
            <person name="Markovic C."/>
            <person name="Hall O."/>
            <person name="Minx P."/>
            <person name="Tomlinson C."/>
            <person name="Mitreva M."/>
            <person name="Nelson J."/>
            <person name="Hou S."/>
            <person name="Wollam A."/>
            <person name="Pepin K.H."/>
            <person name="Johnson M."/>
            <person name="Bhonagiri V."/>
            <person name="Zhang X."/>
            <person name="Suruliraj S."/>
            <person name="Warren W."/>
            <person name="Chinwalla A."/>
            <person name="Mardis E.R."/>
            <person name="Wilson R.K."/>
        </authorList>
    </citation>
    <scope>NUCLEOTIDE SEQUENCE [LARGE SCALE GENOMIC DNA]</scope>
    <source>
        <strain evidence="7 8">DSM 2876</strain>
    </source>
</reference>
<comment type="subcellular location">
    <subcellularLocation>
        <location evidence="1">Membrane</location>
    </subcellularLocation>
</comment>
<dbReference type="Pfam" id="PF00905">
    <property type="entry name" value="Transpeptidase"/>
    <property type="match status" value="1"/>
</dbReference>
<comment type="caution">
    <text evidence="7">The sequence shown here is derived from an EMBL/GenBank/DDBJ whole genome shotgun (WGS) entry which is preliminary data.</text>
</comment>
<dbReference type="Gene3D" id="3.90.1310.10">
    <property type="entry name" value="Penicillin-binding protein 2a (Domain 2)"/>
    <property type="match status" value="1"/>
</dbReference>
<feature type="region of interest" description="Disordered" evidence="4">
    <location>
        <begin position="620"/>
        <end position="687"/>
    </location>
</feature>
<evidence type="ECO:0000256" key="3">
    <source>
        <dbReference type="ARBA" id="ARBA00023136"/>
    </source>
</evidence>
<feature type="domain" description="Penicillin-binding protein dimerisation" evidence="6">
    <location>
        <begin position="64"/>
        <end position="219"/>
    </location>
</feature>
<dbReference type="SUPFAM" id="SSF56601">
    <property type="entry name" value="beta-lactamase/transpeptidase-like"/>
    <property type="match status" value="1"/>
</dbReference>
<dbReference type="InterPro" id="IPR001460">
    <property type="entry name" value="PCN-bd_Tpept"/>
</dbReference>
<evidence type="ECO:0000313" key="8">
    <source>
        <dbReference type="Proteomes" id="UP000006238"/>
    </source>
</evidence>
<dbReference type="InterPro" id="IPR050515">
    <property type="entry name" value="Beta-lactam/transpept"/>
</dbReference>
<dbReference type="GO" id="GO:0008658">
    <property type="term" value="F:penicillin binding"/>
    <property type="evidence" value="ECO:0007669"/>
    <property type="project" value="InterPro"/>
</dbReference>
<dbReference type="SUPFAM" id="SSF56519">
    <property type="entry name" value="Penicillin binding protein dimerisation domain"/>
    <property type="match status" value="1"/>
</dbReference>
<evidence type="ECO:0000256" key="4">
    <source>
        <dbReference type="SAM" id="MobiDB-lite"/>
    </source>
</evidence>
<dbReference type="PANTHER" id="PTHR30627">
    <property type="entry name" value="PEPTIDOGLYCAN D,D-TRANSPEPTIDASE"/>
    <property type="match status" value="1"/>
</dbReference>
<accession>D4RWY1</accession>
<organism evidence="7 8">
    <name type="scientific">Eshraghiella crossota DSM 2876</name>
    <dbReference type="NCBI Taxonomy" id="511680"/>
    <lineage>
        <taxon>Bacteria</taxon>
        <taxon>Bacillati</taxon>
        <taxon>Bacillota</taxon>
        <taxon>Clostridia</taxon>
        <taxon>Lachnospirales</taxon>
        <taxon>Lachnospiraceae</taxon>
        <taxon>Eshraghiella</taxon>
    </lineage>
</organism>
<dbReference type="InterPro" id="IPR005311">
    <property type="entry name" value="PBP_dimer"/>
</dbReference>
<proteinExistence type="inferred from homology"/>
<dbReference type="eggNOG" id="COG0768">
    <property type="taxonomic scope" value="Bacteria"/>
</dbReference>
<evidence type="ECO:0000259" key="6">
    <source>
        <dbReference type="Pfam" id="PF03717"/>
    </source>
</evidence>
<sequence>MSVKKEPKSKKFTNKMKKKLLVIFLLAGIVLLGLSYALIRLNLNEGKSYSKAVYNNYGYDSRAIAARRGDITDRNGTILAYSTRVYNLIIDSKVMLSSDGKYRQSTVDALAEYFPNLDMDKLNEFLDENAQKENKNAYKKFLEELTEDEISGFKTAMSESDNIKGVWFEEEYKRTYPFKSLAADLIGFASNGGSGEIGIEQSYNSYLSGTDGRIYGYINDSSYKSQVISAENGNTIVSTIDYSIQNIIENSIKSFNDEYGSLSTTVVVMNPKNGEVLGMADYPTFDLNNPRDVSSMYTDEELDAMEEDKRVEAYYSLWKNNAVSKIYEPGSVFKTFTVSELIEENLIKLTDVVKCDGYGVYDSTKILCNGGEGHGDVTPTWALCRSCNDALMQYGEMLGKDMFNRYLHIYKFGQKTDIDIPSEEAGLLISESGMMDVDLATNSFGQNLSVNMIQMMAAFSSVINGGKYYKPHVVKEIRDSQGELVETINPVLVTETVSEETSAVMRSMLRAVVDYGTAGYVYMDGYSIGGKTGAAEKIPRDKKSYVVSFMGFAPAEDPEVLVYVIIDTPDCEEYDTSWSAQMVAADIMHKLVPYLGIPADNPDYERDVYIDAKTLKPVVKRPSSVDVDEVKPDGGANLPDEEESASKEDGQEEKSSENEKPDENESPPEKSTPDGVDGSPPEESTPG</sequence>
<comment type="similarity">
    <text evidence="2">Belongs to the transpeptidase family.</text>
</comment>
<dbReference type="EMBL" id="ABWN01000018">
    <property type="protein sequence ID" value="EFF69421.1"/>
    <property type="molecule type" value="Genomic_DNA"/>
</dbReference>
<feature type="compositionally biased region" description="Basic and acidic residues" evidence="4">
    <location>
        <begin position="644"/>
        <end position="672"/>
    </location>
</feature>
<evidence type="ECO:0000259" key="5">
    <source>
        <dbReference type="Pfam" id="PF00905"/>
    </source>
</evidence>
<evidence type="ECO:0000256" key="2">
    <source>
        <dbReference type="ARBA" id="ARBA00007171"/>
    </source>
</evidence>
<gene>
    <name evidence="7" type="ORF">BUTYVIB_00332</name>
</gene>
<evidence type="ECO:0000256" key="1">
    <source>
        <dbReference type="ARBA" id="ARBA00004370"/>
    </source>
</evidence>
<dbReference type="RefSeq" id="WP_005601075.1">
    <property type="nucleotide sequence ID" value="NZ_GG663519.1"/>
</dbReference>
<dbReference type="InterPro" id="IPR012338">
    <property type="entry name" value="Beta-lactam/transpept-like"/>
</dbReference>
<name>D4RWY1_9FIRM</name>
<dbReference type="HOGENOM" id="CLU_009289_6_0_9"/>
<dbReference type="GO" id="GO:0005886">
    <property type="term" value="C:plasma membrane"/>
    <property type="evidence" value="ECO:0007669"/>
    <property type="project" value="TreeGrafter"/>
</dbReference>
<dbReference type="Pfam" id="PF03717">
    <property type="entry name" value="PBP_dimer"/>
    <property type="match status" value="1"/>
</dbReference>